<dbReference type="EMBL" id="FUWH01000014">
    <property type="protein sequence ID" value="SKA19394.1"/>
    <property type="molecule type" value="Genomic_DNA"/>
</dbReference>
<keyword evidence="4" id="KW-1185">Reference proteome</keyword>
<gene>
    <name evidence="3" type="ORF">SAMN04488132_11489</name>
</gene>
<name>A0A1T4RTS7_9BACT</name>
<evidence type="ECO:0000256" key="1">
    <source>
        <dbReference type="SAM" id="MobiDB-lite"/>
    </source>
</evidence>
<feature type="transmembrane region" description="Helical" evidence="2">
    <location>
        <begin position="213"/>
        <end position="232"/>
    </location>
</feature>
<dbReference type="InterPro" id="IPR032307">
    <property type="entry name" value="PepSY_TM-like_2"/>
</dbReference>
<keyword evidence="2" id="KW-0472">Membrane</keyword>
<evidence type="ECO:0008006" key="5">
    <source>
        <dbReference type="Google" id="ProtNLM"/>
    </source>
</evidence>
<dbReference type="PANTHER" id="PTHR40115">
    <property type="entry name" value="INNER MEMBRANE PROTEIN WITH PEPSY TM HELIX"/>
    <property type="match status" value="1"/>
</dbReference>
<keyword evidence="2" id="KW-0812">Transmembrane</keyword>
<dbReference type="Proteomes" id="UP000190888">
    <property type="component" value="Unassembled WGS sequence"/>
</dbReference>
<sequence>MHQHPLTTERNLPENNNNEAKPAAPKKAVQRKPPNKPMSPWKRRLSTLSRWLHIYLSMISFVILLFFAVTGLTLNHPEWGNKVNTTQQKGKLNVQWVNNEDTSRIAKLEVVEFLRKTHHIKGAMNEFRIDDMQCSVSFKGPGYASDIFITRETGEYELSETRTGFIGIINDLHKGRDSGSAWSAVIDFSAILMTIVSLSGLVLMCFLKKKRTAGLAIAVLGLIISLFFYFVATA</sequence>
<feature type="region of interest" description="Disordered" evidence="1">
    <location>
        <begin position="1"/>
        <end position="41"/>
    </location>
</feature>
<feature type="transmembrane region" description="Helical" evidence="2">
    <location>
        <begin position="181"/>
        <end position="206"/>
    </location>
</feature>
<dbReference type="Pfam" id="PF16357">
    <property type="entry name" value="PepSY_TM_like_2"/>
    <property type="match status" value="1"/>
</dbReference>
<feature type="transmembrane region" description="Helical" evidence="2">
    <location>
        <begin position="52"/>
        <end position="74"/>
    </location>
</feature>
<reference evidence="3 4" key="1">
    <citation type="submission" date="2017-02" db="EMBL/GenBank/DDBJ databases">
        <authorList>
            <person name="Peterson S.W."/>
        </authorList>
    </citation>
    <scope>NUCLEOTIDE SEQUENCE [LARGE SCALE GENOMIC DNA]</scope>
    <source>
        <strain evidence="3 4">DSM 22335</strain>
    </source>
</reference>
<evidence type="ECO:0000256" key="2">
    <source>
        <dbReference type="SAM" id="Phobius"/>
    </source>
</evidence>
<evidence type="ECO:0000313" key="3">
    <source>
        <dbReference type="EMBL" id="SKA19394.1"/>
    </source>
</evidence>
<feature type="compositionally biased region" description="Polar residues" evidence="1">
    <location>
        <begin position="1"/>
        <end position="10"/>
    </location>
</feature>
<proteinExistence type="predicted"/>
<organism evidence="3 4">
    <name type="scientific">Sediminibacterium ginsengisoli</name>
    <dbReference type="NCBI Taxonomy" id="413434"/>
    <lineage>
        <taxon>Bacteria</taxon>
        <taxon>Pseudomonadati</taxon>
        <taxon>Bacteroidota</taxon>
        <taxon>Chitinophagia</taxon>
        <taxon>Chitinophagales</taxon>
        <taxon>Chitinophagaceae</taxon>
        <taxon>Sediminibacterium</taxon>
    </lineage>
</organism>
<keyword evidence="2" id="KW-1133">Transmembrane helix</keyword>
<accession>A0A1T4RTS7</accession>
<dbReference type="PANTHER" id="PTHR40115:SF1">
    <property type="entry name" value="INNER MEMBRANE PROTEIN WITH PEPSY TM HELIX"/>
    <property type="match status" value="1"/>
</dbReference>
<dbReference type="STRING" id="413434.SAMN04488132_11489"/>
<evidence type="ECO:0000313" key="4">
    <source>
        <dbReference type="Proteomes" id="UP000190888"/>
    </source>
</evidence>
<protein>
    <recommendedName>
        <fullName evidence="5">PepSY-associated TM region</fullName>
    </recommendedName>
</protein>
<dbReference type="AlphaFoldDB" id="A0A1T4RTS7"/>
<feature type="compositionally biased region" description="Low complexity" evidence="1">
    <location>
        <begin position="13"/>
        <end position="27"/>
    </location>
</feature>